<dbReference type="InterPro" id="IPR034161">
    <property type="entry name" value="Pepsin-like_plant"/>
</dbReference>
<keyword evidence="7" id="KW-0812">Transmembrane</keyword>
<feature type="domain" description="Peptidase A1" evidence="8">
    <location>
        <begin position="97"/>
        <end position="413"/>
    </location>
</feature>
<dbReference type="AlphaFoldDB" id="A0AAV1WUG4"/>
<name>A0AAV1WUG4_LUPLU</name>
<keyword evidence="7" id="KW-0472">Membrane</keyword>
<evidence type="ECO:0000256" key="1">
    <source>
        <dbReference type="ARBA" id="ARBA00007447"/>
    </source>
</evidence>
<sequence length="413" mass="45620">MFFSSKLQTFFTAINLLGLVHLLFLWPFAGTTRIGFTTHLIHRDSPLSPFYNQSKTRFDYLYDAFQRSFDRVNHFKSALAPRIGKINTTLHPGGGEYLMKMFLGTPPIEIVAILDTGSDLIWTQCEPCIECYKQISPIFDPRLSSTFKFLPCQIDYCQALDKSFCNKTLCSYRYSYGDGSTTKGSLGTETVTIGSNKSISFPKIAIGCSNISTGLYDESGSGIIGLGRGKLSIVSQLGESIGKYFAYCLAPSFENATTLISFGTDYANSSNGGVIVTTPIITKSSDNFYYLSMEGFTIGNQTITYNYGTTTSDHDGEFEGNIVIDSGTTFTFLPVNVVEDMVSAVDKLIDGEKVNDPNGIFELCYKYKDDGYNIQLPNITAHFKGAQGNFKIGFDIDASTLSFQPTNCMDLYE</sequence>
<keyword evidence="3" id="KW-0732">Signal</keyword>
<dbReference type="PANTHER" id="PTHR47967">
    <property type="entry name" value="OS07G0603500 PROTEIN-RELATED"/>
    <property type="match status" value="1"/>
</dbReference>
<evidence type="ECO:0000256" key="4">
    <source>
        <dbReference type="ARBA" id="ARBA00022750"/>
    </source>
</evidence>
<dbReference type="SUPFAM" id="SSF50630">
    <property type="entry name" value="Acid proteases"/>
    <property type="match status" value="1"/>
</dbReference>
<evidence type="ECO:0000313" key="9">
    <source>
        <dbReference type="EMBL" id="CAL0313080.1"/>
    </source>
</evidence>
<keyword evidence="6" id="KW-0325">Glycoprotein</keyword>
<dbReference type="PANTHER" id="PTHR47967:SF128">
    <property type="entry name" value="ASPARTIC PROTEINASE CDR1-LIKE"/>
    <property type="match status" value="1"/>
</dbReference>
<feature type="transmembrane region" description="Helical" evidence="7">
    <location>
        <begin position="7"/>
        <end position="29"/>
    </location>
</feature>
<accession>A0AAV1WUG4</accession>
<dbReference type="Pfam" id="PF14541">
    <property type="entry name" value="TAXi_C"/>
    <property type="match status" value="1"/>
</dbReference>
<evidence type="ECO:0000259" key="8">
    <source>
        <dbReference type="PROSITE" id="PS51767"/>
    </source>
</evidence>
<evidence type="ECO:0000256" key="6">
    <source>
        <dbReference type="ARBA" id="ARBA00023180"/>
    </source>
</evidence>
<dbReference type="Gene3D" id="2.40.70.10">
    <property type="entry name" value="Acid Proteases"/>
    <property type="match status" value="2"/>
</dbReference>
<keyword evidence="10" id="KW-1185">Reference proteome</keyword>
<dbReference type="CDD" id="cd05476">
    <property type="entry name" value="pepsin_A_like_plant"/>
    <property type="match status" value="1"/>
</dbReference>
<dbReference type="PROSITE" id="PS00141">
    <property type="entry name" value="ASP_PROTEASE"/>
    <property type="match status" value="2"/>
</dbReference>
<dbReference type="InterPro" id="IPR021109">
    <property type="entry name" value="Peptidase_aspartic_dom_sf"/>
</dbReference>
<evidence type="ECO:0000256" key="5">
    <source>
        <dbReference type="ARBA" id="ARBA00022801"/>
    </source>
</evidence>
<dbReference type="FunFam" id="2.40.70.10:FF:000016">
    <property type="entry name" value="Probable aspartic protease At2g35615"/>
    <property type="match status" value="1"/>
</dbReference>
<comment type="similarity">
    <text evidence="1">Belongs to the peptidase A1 family.</text>
</comment>
<dbReference type="InterPro" id="IPR001969">
    <property type="entry name" value="Aspartic_peptidase_AS"/>
</dbReference>
<dbReference type="GO" id="GO:0004190">
    <property type="term" value="F:aspartic-type endopeptidase activity"/>
    <property type="evidence" value="ECO:0007669"/>
    <property type="project" value="UniProtKB-KW"/>
</dbReference>
<dbReference type="InterPro" id="IPR032861">
    <property type="entry name" value="TAXi_N"/>
</dbReference>
<keyword evidence="2" id="KW-0645">Protease</keyword>
<organism evidence="9 10">
    <name type="scientific">Lupinus luteus</name>
    <name type="common">European yellow lupine</name>
    <dbReference type="NCBI Taxonomy" id="3873"/>
    <lineage>
        <taxon>Eukaryota</taxon>
        <taxon>Viridiplantae</taxon>
        <taxon>Streptophyta</taxon>
        <taxon>Embryophyta</taxon>
        <taxon>Tracheophyta</taxon>
        <taxon>Spermatophyta</taxon>
        <taxon>Magnoliopsida</taxon>
        <taxon>eudicotyledons</taxon>
        <taxon>Gunneridae</taxon>
        <taxon>Pentapetalae</taxon>
        <taxon>rosids</taxon>
        <taxon>fabids</taxon>
        <taxon>Fabales</taxon>
        <taxon>Fabaceae</taxon>
        <taxon>Papilionoideae</taxon>
        <taxon>50 kb inversion clade</taxon>
        <taxon>genistoids sensu lato</taxon>
        <taxon>core genistoids</taxon>
        <taxon>Genisteae</taxon>
        <taxon>Lupinus</taxon>
    </lineage>
</organism>
<protein>
    <recommendedName>
        <fullName evidence="8">Peptidase A1 domain-containing protein</fullName>
    </recommendedName>
</protein>
<evidence type="ECO:0000256" key="3">
    <source>
        <dbReference type="ARBA" id="ARBA00022729"/>
    </source>
</evidence>
<evidence type="ECO:0000313" key="10">
    <source>
        <dbReference type="Proteomes" id="UP001497480"/>
    </source>
</evidence>
<reference evidence="9 10" key="1">
    <citation type="submission" date="2024-03" db="EMBL/GenBank/DDBJ databases">
        <authorList>
            <person name="Martinez-Hernandez J."/>
        </authorList>
    </citation>
    <scope>NUCLEOTIDE SEQUENCE [LARGE SCALE GENOMIC DNA]</scope>
</reference>
<dbReference type="InterPro" id="IPR032799">
    <property type="entry name" value="TAXi_C"/>
</dbReference>
<dbReference type="GO" id="GO:0005576">
    <property type="term" value="C:extracellular region"/>
    <property type="evidence" value="ECO:0007669"/>
    <property type="project" value="TreeGrafter"/>
</dbReference>
<dbReference type="InterPro" id="IPR033121">
    <property type="entry name" value="PEPTIDASE_A1"/>
</dbReference>
<dbReference type="Proteomes" id="UP001497480">
    <property type="component" value="Unassembled WGS sequence"/>
</dbReference>
<comment type="caution">
    <text evidence="9">The sequence shown here is derived from an EMBL/GenBank/DDBJ whole genome shotgun (WGS) entry which is preliminary data.</text>
</comment>
<keyword evidence="7" id="KW-1133">Transmembrane helix</keyword>
<dbReference type="PROSITE" id="PS51767">
    <property type="entry name" value="PEPTIDASE_A1"/>
    <property type="match status" value="1"/>
</dbReference>
<keyword evidence="4" id="KW-0064">Aspartyl protease</keyword>
<dbReference type="EMBL" id="CAXHTB010000009">
    <property type="protein sequence ID" value="CAL0313080.1"/>
    <property type="molecule type" value="Genomic_DNA"/>
</dbReference>
<evidence type="ECO:0000256" key="7">
    <source>
        <dbReference type="SAM" id="Phobius"/>
    </source>
</evidence>
<proteinExistence type="inferred from homology"/>
<dbReference type="GO" id="GO:0006508">
    <property type="term" value="P:proteolysis"/>
    <property type="evidence" value="ECO:0007669"/>
    <property type="project" value="UniProtKB-KW"/>
</dbReference>
<gene>
    <name evidence="9" type="ORF">LLUT_LOCUS14140</name>
</gene>
<dbReference type="Pfam" id="PF14543">
    <property type="entry name" value="TAXi_N"/>
    <property type="match status" value="1"/>
</dbReference>
<dbReference type="InterPro" id="IPR051708">
    <property type="entry name" value="Plant_Aspart_Prot_A1"/>
</dbReference>
<evidence type="ECO:0000256" key="2">
    <source>
        <dbReference type="ARBA" id="ARBA00022670"/>
    </source>
</evidence>
<keyword evidence="5" id="KW-0378">Hydrolase</keyword>